<dbReference type="Gene3D" id="3.40.50.2300">
    <property type="match status" value="2"/>
</dbReference>
<evidence type="ECO:0000256" key="3">
    <source>
        <dbReference type="ARBA" id="ARBA00023163"/>
    </source>
</evidence>
<keyword evidence="2" id="KW-0238">DNA-binding</keyword>
<proteinExistence type="predicted"/>
<dbReference type="Pfam" id="PF00356">
    <property type="entry name" value="LacI"/>
    <property type="match status" value="1"/>
</dbReference>
<dbReference type="eggNOG" id="COG1609">
    <property type="taxonomic scope" value="Bacteria"/>
</dbReference>
<dbReference type="CDD" id="cd06267">
    <property type="entry name" value="PBP1_LacI_sugar_binding-like"/>
    <property type="match status" value="1"/>
</dbReference>
<dbReference type="Pfam" id="PF13377">
    <property type="entry name" value="Peripla_BP_3"/>
    <property type="match status" value="1"/>
</dbReference>
<dbReference type="OrthoDB" id="367059at2"/>
<comment type="caution">
    <text evidence="5">The sequence shown here is derived from an EMBL/GenBank/DDBJ whole genome shotgun (WGS) entry which is preliminary data.</text>
</comment>
<dbReference type="PANTHER" id="PTHR30146">
    <property type="entry name" value="LACI-RELATED TRANSCRIPTIONAL REPRESSOR"/>
    <property type="match status" value="1"/>
</dbReference>
<feature type="domain" description="HTH lacI-type" evidence="4">
    <location>
        <begin position="1"/>
        <end position="55"/>
    </location>
</feature>
<keyword evidence="1" id="KW-0805">Transcription regulation</keyword>
<evidence type="ECO:0000256" key="1">
    <source>
        <dbReference type="ARBA" id="ARBA00023015"/>
    </source>
</evidence>
<keyword evidence="6" id="KW-1185">Reference proteome</keyword>
<evidence type="ECO:0000313" key="6">
    <source>
        <dbReference type="Proteomes" id="UP000003571"/>
    </source>
</evidence>
<dbReference type="CDD" id="cd01392">
    <property type="entry name" value="HTH_LacI"/>
    <property type="match status" value="1"/>
</dbReference>
<dbReference type="SUPFAM" id="SSF47413">
    <property type="entry name" value="lambda repressor-like DNA-binding domains"/>
    <property type="match status" value="1"/>
</dbReference>
<protein>
    <submittedName>
        <fullName evidence="5">Transcriptional regulator, LacI family</fullName>
    </submittedName>
</protein>
<dbReference type="AlphaFoldDB" id="H7EPL3"/>
<sequence>MTIRDIARECNVGLGTVSRVLNGQPGVRPSTREKVQSIIDKYGFVLNQNAKLLKEQDRHTIFIFVKGTSSILLNSLLETIQGRFETLPYTANVVVLDEYDNEAKRACRIFYEQKPLGMIFLGGSPDVYKDDFAKVQVPCVIISNQAHSVVNRNLSSVSTDDARGAEEAAEFLIKNGHTNIGVIGGELESSELSRRRLASFLCAMRRHGLAFNKETHFVHSKYSLEGGASAARTLMKSARGITAIFTMSDVMAIGAMRSLADMGLSVPGDISIIGFDGIPLAEFCCPRLATIRQKREMLVEEGLNALLESIEQQKPSVHTLLPFEFIEGESVKDIRPAL</sequence>
<dbReference type="PROSITE" id="PS50932">
    <property type="entry name" value="HTH_LACI_2"/>
    <property type="match status" value="1"/>
</dbReference>
<dbReference type="GO" id="GO:0000976">
    <property type="term" value="F:transcription cis-regulatory region binding"/>
    <property type="evidence" value="ECO:0007669"/>
    <property type="project" value="TreeGrafter"/>
</dbReference>
<name>H7EPL3_9SPIR</name>
<reference evidence="5 6" key="1">
    <citation type="submission" date="2011-09" db="EMBL/GenBank/DDBJ databases">
        <title>The draft genome of Treponema saccharophilum DSM 2985.</title>
        <authorList>
            <consortium name="US DOE Joint Genome Institute (JGI-PGF)"/>
            <person name="Lucas S."/>
            <person name="Copeland A."/>
            <person name="Lapidus A."/>
            <person name="Glavina del Rio T."/>
            <person name="Dalin E."/>
            <person name="Tice H."/>
            <person name="Bruce D."/>
            <person name="Goodwin L."/>
            <person name="Pitluck S."/>
            <person name="Peters L."/>
            <person name="Kyrpides N."/>
            <person name="Mavromatis K."/>
            <person name="Ivanova N."/>
            <person name="Markowitz V."/>
            <person name="Cheng J.-F."/>
            <person name="Hugenholtz P."/>
            <person name="Woyke T."/>
            <person name="Wu D."/>
            <person name="Gronow S."/>
            <person name="Wellnitz S."/>
            <person name="Brambilla E."/>
            <person name="Klenk H.-P."/>
            <person name="Eisen J.A."/>
        </authorList>
    </citation>
    <scope>NUCLEOTIDE SEQUENCE [LARGE SCALE GENOMIC DNA]</scope>
    <source>
        <strain evidence="5 6">DSM 2985</strain>
    </source>
</reference>
<accession>H7EPL3</accession>
<keyword evidence="3" id="KW-0804">Transcription</keyword>
<dbReference type="InterPro" id="IPR028082">
    <property type="entry name" value="Peripla_BP_I"/>
</dbReference>
<dbReference type="Proteomes" id="UP000003571">
    <property type="component" value="Unassembled WGS sequence"/>
</dbReference>
<dbReference type="SMART" id="SM00354">
    <property type="entry name" value="HTH_LACI"/>
    <property type="match status" value="1"/>
</dbReference>
<evidence type="ECO:0000256" key="2">
    <source>
        <dbReference type="ARBA" id="ARBA00023125"/>
    </source>
</evidence>
<dbReference type="PANTHER" id="PTHR30146:SF109">
    <property type="entry name" value="HTH-TYPE TRANSCRIPTIONAL REGULATOR GALS"/>
    <property type="match status" value="1"/>
</dbReference>
<evidence type="ECO:0000313" key="5">
    <source>
        <dbReference type="EMBL" id="EIC00414.1"/>
    </source>
</evidence>
<dbReference type="InterPro" id="IPR010982">
    <property type="entry name" value="Lambda_DNA-bd_dom_sf"/>
</dbReference>
<dbReference type="GO" id="GO:0003700">
    <property type="term" value="F:DNA-binding transcription factor activity"/>
    <property type="evidence" value="ECO:0007669"/>
    <property type="project" value="TreeGrafter"/>
</dbReference>
<dbReference type="SUPFAM" id="SSF53822">
    <property type="entry name" value="Periplasmic binding protein-like I"/>
    <property type="match status" value="1"/>
</dbReference>
<organism evidence="5 6">
    <name type="scientific">Treponema saccharophilum DSM 2985</name>
    <dbReference type="NCBI Taxonomy" id="907348"/>
    <lineage>
        <taxon>Bacteria</taxon>
        <taxon>Pseudomonadati</taxon>
        <taxon>Spirochaetota</taxon>
        <taxon>Spirochaetia</taxon>
        <taxon>Spirochaetales</taxon>
        <taxon>Treponemataceae</taxon>
        <taxon>Treponema</taxon>
    </lineage>
</organism>
<evidence type="ECO:0000259" key="4">
    <source>
        <dbReference type="PROSITE" id="PS50932"/>
    </source>
</evidence>
<gene>
    <name evidence="5" type="ORF">TresaDRAFT_0508</name>
</gene>
<dbReference type="STRING" id="907348.TresaDRAFT_0508"/>
<dbReference type="EMBL" id="AGRW01000055">
    <property type="protein sequence ID" value="EIC00414.1"/>
    <property type="molecule type" value="Genomic_DNA"/>
</dbReference>
<dbReference type="InterPro" id="IPR000843">
    <property type="entry name" value="HTH_LacI"/>
</dbReference>
<dbReference type="Gene3D" id="1.10.260.40">
    <property type="entry name" value="lambda repressor-like DNA-binding domains"/>
    <property type="match status" value="1"/>
</dbReference>
<dbReference type="InterPro" id="IPR046335">
    <property type="entry name" value="LacI/GalR-like_sensor"/>
</dbReference>
<dbReference type="PATRIC" id="fig|907348.3.peg.2917"/>